<feature type="compositionally biased region" description="Low complexity" evidence="1">
    <location>
        <begin position="36"/>
        <end position="47"/>
    </location>
</feature>
<accession>E4XQR4</accession>
<name>E4XQR4_OIKDI</name>
<feature type="compositionally biased region" description="Low complexity" evidence="1">
    <location>
        <begin position="157"/>
        <end position="174"/>
    </location>
</feature>
<protein>
    <recommendedName>
        <fullName evidence="4">Death domain-containing protein</fullName>
    </recommendedName>
</protein>
<evidence type="ECO:0000256" key="1">
    <source>
        <dbReference type="SAM" id="MobiDB-lite"/>
    </source>
</evidence>
<feature type="region of interest" description="Disordered" evidence="1">
    <location>
        <begin position="1"/>
        <end position="107"/>
    </location>
</feature>
<dbReference type="PANTHER" id="PTHR28336:SF4">
    <property type="entry name" value="DEATH DOMAIN-CONTAINING PROTEIN 1"/>
    <property type="match status" value="1"/>
</dbReference>
<evidence type="ECO:0000313" key="2">
    <source>
        <dbReference type="EMBL" id="CBY12150.1"/>
    </source>
</evidence>
<evidence type="ECO:0000313" key="3">
    <source>
        <dbReference type="Proteomes" id="UP000001307"/>
    </source>
</evidence>
<feature type="compositionally biased region" description="Acidic residues" evidence="1">
    <location>
        <begin position="1"/>
        <end position="11"/>
    </location>
</feature>
<gene>
    <name evidence="2" type="ORF">GSOID_T00018023001</name>
</gene>
<dbReference type="PANTHER" id="PTHR28336">
    <property type="entry name" value="BA1-643"/>
    <property type="match status" value="1"/>
</dbReference>
<dbReference type="OrthoDB" id="6118651at2759"/>
<dbReference type="AlphaFoldDB" id="E4XQR4"/>
<organism evidence="2">
    <name type="scientific">Oikopleura dioica</name>
    <name type="common">Tunicate</name>
    <dbReference type="NCBI Taxonomy" id="34765"/>
    <lineage>
        <taxon>Eukaryota</taxon>
        <taxon>Metazoa</taxon>
        <taxon>Chordata</taxon>
        <taxon>Tunicata</taxon>
        <taxon>Appendicularia</taxon>
        <taxon>Copelata</taxon>
        <taxon>Oikopleuridae</taxon>
        <taxon>Oikopleura</taxon>
    </lineage>
</organism>
<dbReference type="InParanoid" id="E4XQR4"/>
<feature type="compositionally biased region" description="Acidic residues" evidence="1">
    <location>
        <begin position="65"/>
        <end position="75"/>
    </location>
</feature>
<dbReference type="EMBL" id="FN653108">
    <property type="protein sequence ID" value="CBY12150.1"/>
    <property type="molecule type" value="Genomic_DNA"/>
</dbReference>
<feature type="compositionally biased region" description="Polar residues" evidence="1">
    <location>
        <begin position="20"/>
        <end position="35"/>
    </location>
</feature>
<dbReference type="Proteomes" id="UP000001307">
    <property type="component" value="Unassembled WGS sequence"/>
</dbReference>
<evidence type="ECO:0008006" key="4">
    <source>
        <dbReference type="Google" id="ProtNLM"/>
    </source>
</evidence>
<keyword evidence="3" id="KW-1185">Reference proteome</keyword>
<feature type="region of interest" description="Disordered" evidence="1">
    <location>
        <begin position="139"/>
        <end position="174"/>
    </location>
</feature>
<feature type="compositionally biased region" description="Low complexity" evidence="1">
    <location>
        <begin position="76"/>
        <end position="87"/>
    </location>
</feature>
<sequence length="807" mass="91232">MEENNLEIENEESQKAKQLENVQSVEEKGQNQLSDQLVQELQEQALQDGMESAYASARQSRIEKEEDEESEDESGSEVSYSGASSSESDSESSQRDAKSPSSEEQLLKNTLSEALPHHVIPTLVGAALDDGLISAQRSAAESRAESARPTFVENKDSAASSRRNSISSDSSNASDASTVISVDETFTPPKDPAGYKSSWTTTGQLKCVFELNLPNRFSEVEIADDLLEQALSNHDESLSPVLSFQKPETDYSLLIPFELLYRSNTRHIRARGSRDGINWIDLPADGRFIDGFEENFAKIATRRCKYVTLVYGILRDKLEVSSHGGMVKSKADSRIYFQFPSKISRHRLTIGMRVIPVSADLIHRTKYEGNLCRMLVGTSSIICPEIPKYNFPLRKSYVLNCNCPFSDQLAKYQSGGSGFHSQATRRQSLAPATAQNVLDLKLDEPVRLLIQEMDGSWSVNHEIRLRESKRQRGLVSLELQKPVRAILLIRTDGRHPDSTIMNIKDELTAFQRQKPIKMTISRRKEDPAEQSIFVFHENEEDLFVKDFTVGDEAFENTIDEESPSFMVREGQIIWLNLKGNIKLKRPKDAEEWINVRYKRHKISQKRMTLSYRNQYGNHTSSAYRGTFTAMISSRKSGIEKLASGADCVSIPTQVEKSFVISRKIDEERCLLEKLDQILVEIPVTLPKVPIPKIVLRRPKLIRRLSVVEAEERKPSDPATNLAKHLSEYETKRFGETLGLQRGGMGIMSKLEKPERIRSMICSWRRAEPIMTDTRSHLASRLEEIHRPDLKRFVLKNSPVLPPVAPSS</sequence>
<proteinExistence type="predicted"/>
<reference evidence="2" key="1">
    <citation type="journal article" date="2010" name="Science">
        <title>Plasticity of animal genome architecture unmasked by rapid evolution of a pelagic tunicate.</title>
        <authorList>
            <person name="Denoeud F."/>
            <person name="Henriet S."/>
            <person name="Mungpakdee S."/>
            <person name="Aury J.M."/>
            <person name="Da Silva C."/>
            <person name="Brinkmann H."/>
            <person name="Mikhaleva J."/>
            <person name="Olsen L.C."/>
            <person name="Jubin C."/>
            <person name="Canestro C."/>
            <person name="Bouquet J.M."/>
            <person name="Danks G."/>
            <person name="Poulain J."/>
            <person name="Campsteijn C."/>
            <person name="Adamski M."/>
            <person name="Cross I."/>
            <person name="Yadetie F."/>
            <person name="Muffato M."/>
            <person name="Louis A."/>
            <person name="Butcher S."/>
            <person name="Tsagkogeorga G."/>
            <person name="Konrad A."/>
            <person name="Singh S."/>
            <person name="Jensen M.F."/>
            <person name="Cong E.H."/>
            <person name="Eikeseth-Otteraa H."/>
            <person name="Noel B."/>
            <person name="Anthouard V."/>
            <person name="Porcel B.M."/>
            <person name="Kachouri-Lafond R."/>
            <person name="Nishino A."/>
            <person name="Ugolini M."/>
            <person name="Chourrout P."/>
            <person name="Nishida H."/>
            <person name="Aasland R."/>
            <person name="Huzurbazar S."/>
            <person name="Westhof E."/>
            <person name="Delsuc F."/>
            <person name="Lehrach H."/>
            <person name="Reinhardt R."/>
            <person name="Weissenbach J."/>
            <person name="Roy S.W."/>
            <person name="Artiguenave F."/>
            <person name="Postlethwait J.H."/>
            <person name="Manak J.R."/>
            <person name="Thompson E.M."/>
            <person name="Jaillon O."/>
            <person name="Du Pasquier L."/>
            <person name="Boudinot P."/>
            <person name="Liberles D.A."/>
            <person name="Volff J.N."/>
            <person name="Philippe H."/>
            <person name="Lenhard B."/>
            <person name="Roest Crollius H."/>
            <person name="Wincker P."/>
            <person name="Chourrout D."/>
        </authorList>
    </citation>
    <scope>NUCLEOTIDE SEQUENCE [LARGE SCALE GENOMIC DNA]</scope>
</reference>